<gene>
    <name evidence="1" type="ORF">PUN28_014080</name>
</gene>
<organism evidence="1 2">
    <name type="scientific">Cardiocondyla obscurior</name>
    <dbReference type="NCBI Taxonomy" id="286306"/>
    <lineage>
        <taxon>Eukaryota</taxon>
        <taxon>Metazoa</taxon>
        <taxon>Ecdysozoa</taxon>
        <taxon>Arthropoda</taxon>
        <taxon>Hexapoda</taxon>
        <taxon>Insecta</taxon>
        <taxon>Pterygota</taxon>
        <taxon>Neoptera</taxon>
        <taxon>Endopterygota</taxon>
        <taxon>Hymenoptera</taxon>
        <taxon>Apocrita</taxon>
        <taxon>Aculeata</taxon>
        <taxon>Formicoidea</taxon>
        <taxon>Formicidae</taxon>
        <taxon>Myrmicinae</taxon>
        <taxon>Cardiocondyla</taxon>
    </lineage>
</organism>
<comment type="caution">
    <text evidence="1">The sequence shown here is derived from an EMBL/GenBank/DDBJ whole genome shotgun (WGS) entry which is preliminary data.</text>
</comment>
<dbReference type="Proteomes" id="UP001430953">
    <property type="component" value="Unassembled WGS sequence"/>
</dbReference>
<proteinExistence type="predicted"/>
<reference evidence="1 2" key="1">
    <citation type="submission" date="2023-03" db="EMBL/GenBank/DDBJ databases">
        <title>High recombination rates correlate with genetic variation in Cardiocondyla obscurior ants.</title>
        <authorList>
            <person name="Errbii M."/>
        </authorList>
    </citation>
    <scope>NUCLEOTIDE SEQUENCE [LARGE SCALE GENOMIC DNA]</scope>
    <source>
        <strain evidence="1">Alpha-2009</strain>
        <tissue evidence="1">Whole body</tissue>
    </source>
</reference>
<name>A0AAW2F4C0_9HYME</name>
<evidence type="ECO:0000313" key="1">
    <source>
        <dbReference type="EMBL" id="KAL0110886.1"/>
    </source>
</evidence>
<sequence>MRPCVYPCIVIVINRKIFYVIRQRYSLRDTRVNSLKYRLVAFNDNASGSKILDVVVANTVNNVDDSSENISERLHRIDTQVPDKADHLKIQ</sequence>
<accession>A0AAW2F4C0</accession>
<evidence type="ECO:0000313" key="2">
    <source>
        <dbReference type="Proteomes" id="UP001430953"/>
    </source>
</evidence>
<keyword evidence="2" id="KW-1185">Reference proteome</keyword>
<protein>
    <submittedName>
        <fullName evidence="1">Uncharacterized protein</fullName>
    </submittedName>
</protein>
<dbReference type="EMBL" id="JADYXP020000014">
    <property type="protein sequence ID" value="KAL0110886.1"/>
    <property type="molecule type" value="Genomic_DNA"/>
</dbReference>
<dbReference type="AlphaFoldDB" id="A0AAW2F4C0"/>